<keyword evidence="12 19" id="KW-1133">Transmembrane helix</keyword>
<evidence type="ECO:0000256" key="11">
    <source>
        <dbReference type="ARBA" id="ARBA00022801"/>
    </source>
</evidence>
<sequence>MRMVISRKAVVCLIGGAAALVLLAVLYLFYWSYQSNALWRIVRHCGVDSDHNPCAVYKAKDGYAILKAREGRGQYLLIPTQPLRGIESAYLLRSDSPPYLAQAWGYRQLVAQAYGWPIADTRLSLAINSRRARSQEQLHIHIDCVRKDVWQQVTHLPQEQSAGELRLLGHMYHWWRIPARSLPLWRIESIFPQGADETERGRYGLAVIAVQEGFILLRSRAAGMVWGYAEELQDHHCTP</sequence>
<evidence type="ECO:0000256" key="19">
    <source>
        <dbReference type="SAM" id="Phobius"/>
    </source>
</evidence>
<keyword evidence="8" id="KW-1003">Cell membrane</keyword>
<keyword evidence="11" id="KW-0378">Hydrolase</keyword>
<evidence type="ECO:0000256" key="5">
    <source>
        <dbReference type="ARBA" id="ARBA00006435"/>
    </source>
</evidence>
<evidence type="ECO:0000313" key="21">
    <source>
        <dbReference type="Proteomes" id="UP001165575"/>
    </source>
</evidence>
<keyword evidence="13" id="KW-0443">Lipid metabolism</keyword>
<dbReference type="InterPro" id="IPR036265">
    <property type="entry name" value="HIT-like_sf"/>
</dbReference>
<evidence type="ECO:0000256" key="18">
    <source>
        <dbReference type="ARBA" id="ARBA00032892"/>
    </source>
</evidence>
<dbReference type="SUPFAM" id="SSF54197">
    <property type="entry name" value="HIT-like"/>
    <property type="match status" value="1"/>
</dbReference>
<evidence type="ECO:0000256" key="14">
    <source>
        <dbReference type="ARBA" id="ARBA00023136"/>
    </source>
</evidence>
<evidence type="ECO:0000256" key="2">
    <source>
        <dbReference type="ARBA" id="ARBA00004162"/>
    </source>
</evidence>
<dbReference type="EC" id="3.6.1.26" evidence="6"/>
<evidence type="ECO:0000256" key="9">
    <source>
        <dbReference type="ARBA" id="ARBA00022516"/>
    </source>
</evidence>
<reference evidence="20 21" key="1">
    <citation type="submission" date="2022-07" db="EMBL/GenBank/DDBJ databases">
        <title>Bombella genomes.</title>
        <authorList>
            <person name="Harer L."/>
            <person name="Styblova S."/>
            <person name="Ehrmann M."/>
        </authorList>
    </citation>
    <scope>NUCLEOTIDE SEQUENCE [LARGE SCALE GENOMIC DNA]</scope>
    <source>
        <strain evidence="20 21">TMW 2.2556</strain>
    </source>
</reference>
<evidence type="ECO:0000256" key="13">
    <source>
        <dbReference type="ARBA" id="ARBA00023098"/>
    </source>
</evidence>
<protein>
    <recommendedName>
        <fullName evidence="7">CDP-diacylglycerol pyrophosphatase</fullName>
        <ecNumber evidence="6">3.6.1.26</ecNumber>
    </recommendedName>
    <alternativeName>
        <fullName evidence="17">CDP-diacylglycerol phosphatidylhydrolase</fullName>
    </alternativeName>
    <alternativeName>
        <fullName evidence="18">CDP-diglyceride hydrolase</fullName>
    </alternativeName>
</protein>
<keyword evidence="15" id="KW-0594">Phospholipid biosynthesis</keyword>
<keyword evidence="21" id="KW-1185">Reference proteome</keyword>
<dbReference type="Pfam" id="PF02611">
    <property type="entry name" value="CDH"/>
    <property type="match status" value="1"/>
</dbReference>
<keyword evidence="10 19" id="KW-0812">Transmembrane</keyword>
<comment type="pathway">
    <text evidence="4">Lipid metabolism.</text>
</comment>
<accession>A0ABT3WQ34</accession>
<dbReference type="Proteomes" id="UP001165575">
    <property type="component" value="Unassembled WGS sequence"/>
</dbReference>
<dbReference type="Gene3D" id="3.30.428.30">
    <property type="entry name" value="HIT family - CDH-like"/>
    <property type="match status" value="1"/>
</dbReference>
<dbReference type="RefSeq" id="WP_155573018.1">
    <property type="nucleotide sequence ID" value="NZ_JANIDX010000004.1"/>
</dbReference>
<evidence type="ECO:0000256" key="6">
    <source>
        <dbReference type="ARBA" id="ARBA00012375"/>
    </source>
</evidence>
<keyword evidence="14 19" id="KW-0472">Membrane</keyword>
<evidence type="ECO:0000256" key="7">
    <source>
        <dbReference type="ARBA" id="ARBA00019608"/>
    </source>
</evidence>
<comment type="similarity">
    <text evidence="5">Belongs to the Cdh family.</text>
</comment>
<evidence type="ECO:0000256" key="4">
    <source>
        <dbReference type="ARBA" id="ARBA00005189"/>
    </source>
</evidence>
<evidence type="ECO:0000256" key="16">
    <source>
        <dbReference type="ARBA" id="ARBA00023264"/>
    </source>
</evidence>
<evidence type="ECO:0000256" key="1">
    <source>
        <dbReference type="ARBA" id="ARBA00001007"/>
    </source>
</evidence>
<evidence type="ECO:0000256" key="3">
    <source>
        <dbReference type="ARBA" id="ARBA00004927"/>
    </source>
</evidence>
<evidence type="ECO:0000256" key="15">
    <source>
        <dbReference type="ARBA" id="ARBA00023209"/>
    </source>
</evidence>
<evidence type="ECO:0000256" key="10">
    <source>
        <dbReference type="ARBA" id="ARBA00022692"/>
    </source>
</evidence>
<organism evidence="20 21">
    <name type="scientific">Bombella pollinis</name>
    <dbReference type="NCBI Taxonomy" id="2967337"/>
    <lineage>
        <taxon>Bacteria</taxon>
        <taxon>Pseudomonadati</taxon>
        <taxon>Pseudomonadota</taxon>
        <taxon>Alphaproteobacteria</taxon>
        <taxon>Acetobacterales</taxon>
        <taxon>Acetobacteraceae</taxon>
        <taxon>Bombella</taxon>
    </lineage>
</organism>
<comment type="pathway">
    <text evidence="3">Phospholipid metabolism; CDP-diacylglycerol degradation; phosphatidate from CDP-diacylglycerol: step 1/1.</text>
</comment>
<evidence type="ECO:0000256" key="8">
    <source>
        <dbReference type="ARBA" id="ARBA00022475"/>
    </source>
</evidence>
<evidence type="ECO:0000256" key="17">
    <source>
        <dbReference type="ARBA" id="ARBA00032888"/>
    </source>
</evidence>
<dbReference type="EMBL" id="JANIDX010000004">
    <property type="protein sequence ID" value="MCX5619817.1"/>
    <property type="molecule type" value="Genomic_DNA"/>
</dbReference>
<keyword evidence="16" id="KW-1208">Phospholipid metabolism</keyword>
<feature type="transmembrane region" description="Helical" evidence="19">
    <location>
        <begin position="12"/>
        <end position="33"/>
    </location>
</feature>
<keyword evidence="9" id="KW-0444">Lipid biosynthesis</keyword>
<gene>
    <name evidence="20" type="ORF">NQF89_05180</name>
</gene>
<evidence type="ECO:0000256" key="12">
    <source>
        <dbReference type="ARBA" id="ARBA00022989"/>
    </source>
</evidence>
<comment type="caution">
    <text evidence="20">The sequence shown here is derived from an EMBL/GenBank/DDBJ whole genome shotgun (WGS) entry which is preliminary data.</text>
</comment>
<comment type="subcellular location">
    <subcellularLocation>
        <location evidence="2">Cell membrane</location>
        <topology evidence="2">Single-pass membrane protein</topology>
    </subcellularLocation>
</comment>
<name>A0ABT3WQ34_9PROT</name>
<evidence type="ECO:0000313" key="20">
    <source>
        <dbReference type="EMBL" id="MCX5619817.1"/>
    </source>
</evidence>
<dbReference type="InterPro" id="IPR003763">
    <property type="entry name" value="CDP-diacylglyc_Pase"/>
</dbReference>
<comment type="catalytic activity">
    <reaction evidence="1">
        <text>a CDP-1,2-diacyl-sn-glycerol + H2O = a 1,2-diacyl-sn-glycero-3-phosphate + CMP + 2 H(+)</text>
        <dbReference type="Rhea" id="RHEA:15221"/>
        <dbReference type="ChEBI" id="CHEBI:15377"/>
        <dbReference type="ChEBI" id="CHEBI:15378"/>
        <dbReference type="ChEBI" id="CHEBI:58332"/>
        <dbReference type="ChEBI" id="CHEBI:58608"/>
        <dbReference type="ChEBI" id="CHEBI:60377"/>
        <dbReference type="EC" id="3.6.1.26"/>
    </reaction>
</comment>
<proteinExistence type="inferred from homology"/>